<accession>M7CZR7</accession>
<dbReference type="Pfam" id="PF20419">
    <property type="entry name" value="DUF6701"/>
    <property type="match status" value="1"/>
</dbReference>
<evidence type="ECO:0000259" key="3">
    <source>
        <dbReference type="Pfam" id="PF23981"/>
    </source>
</evidence>
<feature type="chain" id="PRO_5004081165" evidence="1">
    <location>
        <begin position="27"/>
        <end position="1234"/>
    </location>
</feature>
<evidence type="ECO:0000259" key="2">
    <source>
        <dbReference type="Pfam" id="PF20419"/>
    </source>
</evidence>
<gene>
    <name evidence="4" type="ORF">MSNKSG1_17995</name>
</gene>
<dbReference type="PATRIC" id="fig|1288826.3.peg.3570"/>
<dbReference type="STRING" id="1288826.MSNKSG1_17995"/>
<reference evidence="4 5" key="1">
    <citation type="journal article" date="2013" name="Genome Announc.">
        <title>Genome Sequence of Hydrothermal Arsenic-Respiring Bacterium Marinobacter santoriniensis NKSG1T.</title>
        <authorList>
            <person name="Handley K.M."/>
            <person name="Upton M."/>
            <person name="Beatson S.A."/>
            <person name="Hery M."/>
            <person name="Lloyd J.R."/>
        </authorList>
    </citation>
    <scope>NUCLEOTIDE SEQUENCE [LARGE SCALE GENOMIC DNA]</scope>
    <source>
        <strain evidence="4 5">NKSG1</strain>
    </source>
</reference>
<keyword evidence="5" id="KW-1185">Reference proteome</keyword>
<feature type="domain" description="DUF7305" evidence="3">
    <location>
        <begin position="81"/>
        <end position="162"/>
    </location>
</feature>
<evidence type="ECO:0000313" key="4">
    <source>
        <dbReference type="EMBL" id="EMP53993.1"/>
    </source>
</evidence>
<dbReference type="InterPro" id="IPR046524">
    <property type="entry name" value="DUF6701"/>
</dbReference>
<sequence length="1234" mass="127803">MMSVVAAFSRMVFFAILTLFATNLWAATCTDVFSNASGVTPNLQASGHTLDLGSVPFANNAWPQSGTTLADGDYYFSSTNLPNNYRLNIASGASVRIFVNGSLASGNGLMINSNGNADQLLLVVKGSLSLGNNAELRGLVYATGSVGVGNNGNVDGGIAAGGAIYYGNNSRVTADYSGVSSGLLTGLCNPAIVLSANGQSTGPVRVNVGETVTFSVTARGCPSAEPSFWSDDWIDSWFLDGSSIGQAGFNSSPCDRAVEKTHTFNQTGTFTVAFESRYCSDSGYWGLACRNYSVFGRDDIQIDVGNPTGGLTCFDDQFSSSTLDANDWVTSVSKGSFTPGVTGNGRLRMTEAASNQATAATLQREIPGADNLIVLEFDYYAYGGSGADGVAVVLSDALITPQPGSYGGSLGYAQRNNGDSGFAGGWLGIGLDEFGNFSNRSEGRVGGNSGRTPDSVAVRGSAPDYAYLADSGQLNPGVDATGQSSPHRYRITVDSRAGVGPIATVERDTSGTGNNFSQLVRIDLGSVASQSTIPENLLLSLTGSTGGSNNIHELDNVQLCALKLNPVGQQVDHFEIVHDGVALTCQSETVTVRACANAACDQLFTDPVNATLAPSSGWAGGNVLSISGGTAQASLQHTTAGNVRLNVVGSQPSTRPQSVTLCDNGSGGLSSSKCSLPFYDSGLAFDVPDLTSHKPESSIQVRAVRRDNQTDACVPAFENVRKPVSFWSTYVDPGAAGRPASRPLSVNGTEIGGSQTAATTLDLDFGAGGVAQIDVMYPDAGRMNLNALYLGSAATGDSGLEMPGADSFVSIPAGLCVRSAGECLAGDSTCPRFKKAGESFDLTVQAVGWEGGGDTDLCQGNPTTPNFSLSGIPLTSSLVAPSGGAPGTVVPASYSHGASSTATQTVATRVSEVGVFRFLATPGTGAYLGRTVPGGTSAPIGRFYPDRFEVTTDPGELQAECSAGGSPFTYTGEPFGWKVPASLSIEPVSVQGSRTLNYTAPGFRKLVAGDVDRVFPGGDSTAVDVSGSPVSLTTTPVTGGLTVSQPGLLSYQYSMADQFAFDKSVGTRISPFLPDLSFQVSDMTDSDGVSAAATPYTFNPTANFDIRYGRLFLENAYGPETLAALPMPFRAEYWNGSGFVTNTADSCTAWTTTDITDTENHHSLSAASGTLSAGLGGPLSLVPDGSQGTDSLVWNVADWLAFDQDGDGTLEDPSALATFGVYRGNDRVIYWQEQ</sequence>
<comment type="caution">
    <text evidence="4">The sequence shown here is derived from an EMBL/GenBank/DDBJ whole genome shotgun (WGS) entry which is preliminary data.</text>
</comment>
<dbReference type="Gene3D" id="2.60.120.200">
    <property type="match status" value="1"/>
</dbReference>
<protein>
    <submittedName>
        <fullName evidence="4">MshQ-like protein</fullName>
    </submittedName>
</protein>
<dbReference type="OrthoDB" id="9790247at2"/>
<dbReference type="AlphaFoldDB" id="M7CZR7"/>
<evidence type="ECO:0000256" key="1">
    <source>
        <dbReference type="SAM" id="SignalP"/>
    </source>
</evidence>
<organism evidence="4 5">
    <name type="scientific">Marinobacter santoriniensis NKSG1</name>
    <dbReference type="NCBI Taxonomy" id="1288826"/>
    <lineage>
        <taxon>Bacteria</taxon>
        <taxon>Pseudomonadati</taxon>
        <taxon>Pseudomonadota</taxon>
        <taxon>Gammaproteobacteria</taxon>
        <taxon>Pseudomonadales</taxon>
        <taxon>Marinobacteraceae</taxon>
        <taxon>Marinobacter</taxon>
    </lineage>
</organism>
<evidence type="ECO:0000313" key="5">
    <source>
        <dbReference type="Proteomes" id="UP000011960"/>
    </source>
</evidence>
<dbReference type="eggNOG" id="COG3210">
    <property type="taxonomic scope" value="Bacteria"/>
</dbReference>
<feature type="signal peptide" evidence="1">
    <location>
        <begin position="1"/>
        <end position="26"/>
    </location>
</feature>
<dbReference type="EMBL" id="APAT01000029">
    <property type="protein sequence ID" value="EMP53993.1"/>
    <property type="molecule type" value="Genomic_DNA"/>
</dbReference>
<proteinExistence type="predicted"/>
<dbReference type="Pfam" id="PF23981">
    <property type="entry name" value="DUF7305"/>
    <property type="match status" value="1"/>
</dbReference>
<dbReference type="InterPro" id="IPR013320">
    <property type="entry name" value="ConA-like_dom_sf"/>
</dbReference>
<dbReference type="SUPFAM" id="SSF49899">
    <property type="entry name" value="Concanavalin A-like lectins/glucanases"/>
    <property type="match status" value="1"/>
</dbReference>
<dbReference type="Proteomes" id="UP000011960">
    <property type="component" value="Unassembled WGS sequence"/>
</dbReference>
<name>M7CZR7_9GAMM</name>
<keyword evidence="1" id="KW-0732">Signal</keyword>
<feature type="domain" description="DUF6701" evidence="2">
    <location>
        <begin position="660"/>
        <end position="1233"/>
    </location>
</feature>
<dbReference type="InterPro" id="IPR055729">
    <property type="entry name" value="DUF7305"/>
</dbReference>